<dbReference type="EMBL" id="JBGFUD010000783">
    <property type="protein sequence ID" value="MFH4975231.1"/>
    <property type="molecule type" value="Genomic_DNA"/>
</dbReference>
<organism evidence="3 4">
    <name type="scientific">Gnathostoma spinigerum</name>
    <dbReference type="NCBI Taxonomy" id="75299"/>
    <lineage>
        <taxon>Eukaryota</taxon>
        <taxon>Metazoa</taxon>
        <taxon>Ecdysozoa</taxon>
        <taxon>Nematoda</taxon>
        <taxon>Chromadorea</taxon>
        <taxon>Rhabditida</taxon>
        <taxon>Spirurina</taxon>
        <taxon>Gnathostomatomorpha</taxon>
        <taxon>Gnathostomatoidea</taxon>
        <taxon>Gnathostomatidae</taxon>
        <taxon>Gnathostoma</taxon>
    </lineage>
</organism>
<dbReference type="InterPro" id="IPR016155">
    <property type="entry name" value="Mopterin_synth/thiamin_S_b"/>
</dbReference>
<dbReference type="Gene3D" id="3.10.20.30">
    <property type="match status" value="1"/>
</dbReference>
<keyword evidence="4" id="KW-1185">Reference proteome</keyword>
<gene>
    <name evidence="3" type="ORF">AB6A40_001940</name>
</gene>
<evidence type="ECO:0000313" key="3">
    <source>
        <dbReference type="EMBL" id="MFH4975231.1"/>
    </source>
</evidence>
<dbReference type="PANTHER" id="PTHR33359:SF1">
    <property type="entry name" value="MOLYBDOPTERIN SYNTHASE SULFUR CARRIER SUBUNIT"/>
    <property type="match status" value="1"/>
</dbReference>
<keyword evidence="2" id="KW-0732">Signal</keyword>
<dbReference type="InterPro" id="IPR044672">
    <property type="entry name" value="MOCS2A"/>
</dbReference>
<dbReference type="InterPro" id="IPR003749">
    <property type="entry name" value="ThiS/MoaD-like"/>
</dbReference>
<dbReference type="PANTHER" id="PTHR33359">
    <property type="entry name" value="MOLYBDOPTERIN SYNTHASE SULFUR CARRIER SUBUNIT"/>
    <property type="match status" value="1"/>
</dbReference>
<protein>
    <recommendedName>
        <fullName evidence="5">Molybdopterin synthase sulfur carrier subunit</fullName>
    </recommendedName>
</protein>
<name>A0ABD6E6M5_9BILA</name>
<reference evidence="3 4" key="1">
    <citation type="submission" date="2024-08" db="EMBL/GenBank/DDBJ databases">
        <title>Gnathostoma spinigerum genome.</title>
        <authorList>
            <person name="Gonzalez-Bertolin B."/>
            <person name="Monzon S."/>
            <person name="Zaballos A."/>
            <person name="Jimenez P."/>
            <person name="Dekumyoy P."/>
            <person name="Varona S."/>
            <person name="Cuesta I."/>
            <person name="Sumanam S."/>
            <person name="Adisakwattana P."/>
            <person name="Gasser R.B."/>
            <person name="Hernandez-Gonzalez A."/>
            <person name="Young N.D."/>
            <person name="Perteguer M.J."/>
        </authorList>
    </citation>
    <scope>NUCLEOTIDE SEQUENCE [LARGE SCALE GENOMIC DNA]</scope>
    <source>
        <strain evidence="3">AL3</strain>
        <tissue evidence="3">Liver</tissue>
    </source>
</reference>
<feature type="signal peptide" evidence="2">
    <location>
        <begin position="1"/>
        <end position="24"/>
    </location>
</feature>
<comment type="caution">
    <text evidence="3">The sequence shown here is derived from an EMBL/GenBank/DDBJ whole genome shotgun (WGS) entry which is preliminary data.</text>
</comment>
<accession>A0ABD6E6M5</accession>
<dbReference type="Proteomes" id="UP001608902">
    <property type="component" value="Unassembled WGS sequence"/>
</dbReference>
<keyword evidence="1" id="KW-0547">Nucleotide-binding</keyword>
<evidence type="ECO:0000256" key="2">
    <source>
        <dbReference type="SAM" id="SignalP"/>
    </source>
</evidence>
<proteinExistence type="predicted"/>
<feature type="chain" id="PRO_5044796869" description="Molybdopterin synthase sulfur carrier subunit" evidence="2">
    <location>
        <begin position="25"/>
        <end position="87"/>
    </location>
</feature>
<dbReference type="InterPro" id="IPR012675">
    <property type="entry name" value="Beta-grasp_dom_sf"/>
</dbReference>
<dbReference type="Pfam" id="PF02597">
    <property type="entry name" value="ThiS"/>
    <property type="match status" value="1"/>
</dbReference>
<sequence length="87" mass="9720">MDNVPVQLLLFGLARELACASVKAIEVPHIIDRKELTRIIFDELCRELIDIREVCILSLNGEYIFNDEPFVVDPNSEIAVIPPISGG</sequence>
<evidence type="ECO:0000313" key="4">
    <source>
        <dbReference type="Proteomes" id="UP001608902"/>
    </source>
</evidence>
<evidence type="ECO:0000256" key="1">
    <source>
        <dbReference type="ARBA" id="ARBA00022741"/>
    </source>
</evidence>
<dbReference type="GO" id="GO:0000166">
    <property type="term" value="F:nucleotide binding"/>
    <property type="evidence" value="ECO:0007669"/>
    <property type="project" value="UniProtKB-KW"/>
</dbReference>
<dbReference type="SUPFAM" id="SSF54285">
    <property type="entry name" value="MoaD/ThiS"/>
    <property type="match status" value="1"/>
</dbReference>
<dbReference type="AlphaFoldDB" id="A0ABD6E6M5"/>
<dbReference type="CDD" id="cd00754">
    <property type="entry name" value="Ubl_MoaD"/>
    <property type="match status" value="1"/>
</dbReference>
<evidence type="ECO:0008006" key="5">
    <source>
        <dbReference type="Google" id="ProtNLM"/>
    </source>
</evidence>